<proteinExistence type="predicted"/>
<organism evidence="1">
    <name type="scientific">Micromonas pusilla</name>
    <name type="common">Picoplanktonic green alga</name>
    <name type="synonym">Chromulina pusilla</name>
    <dbReference type="NCBI Taxonomy" id="38833"/>
    <lineage>
        <taxon>Eukaryota</taxon>
        <taxon>Viridiplantae</taxon>
        <taxon>Chlorophyta</taxon>
        <taxon>Mamiellophyceae</taxon>
        <taxon>Mamiellales</taxon>
        <taxon>Mamiellaceae</taxon>
        <taxon>Micromonas</taxon>
    </lineage>
</organism>
<evidence type="ECO:0000313" key="1">
    <source>
        <dbReference type="EMBL" id="CAD8430834.1"/>
    </source>
</evidence>
<protein>
    <submittedName>
        <fullName evidence="1">Uncharacterized protein</fullName>
    </submittedName>
</protein>
<dbReference type="EMBL" id="HBEN01001386">
    <property type="protein sequence ID" value="CAD8430834.1"/>
    <property type="molecule type" value="Transcribed_RNA"/>
</dbReference>
<dbReference type="AlphaFoldDB" id="A0A7S0GNG8"/>
<name>A0A7S0GNG8_MICPS</name>
<accession>A0A7S0GNG8</accession>
<gene>
    <name evidence="1" type="ORF">MSP1401_LOCUS1144</name>
</gene>
<sequence>MMPGLAAMDDSPNFTVSFGGPVKTSRRDFPKKYVDELMEEFPSGTWVVLEGQDLGVKNELVAVGYKYCLKKVLCFVFTGDCSTRGGAPSVARFRGEDANLAREIPRPACISQYFKFSPKVDNNNQMRQYELALEKH</sequence>
<reference evidence="1" key="1">
    <citation type="submission" date="2021-01" db="EMBL/GenBank/DDBJ databases">
        <authorList>
            <person name="Corre E."/>
            <person name="Pelletier E."/>
            <person name="Niang G."/>
            <person name="Scheremetjew M."/>
            <person name="Finn R."/>
            <person name="Kale V."/>
            <person name="Holt S."/>
            <person name="Cochrane G."/>
            <person name="Meng A."/>
            <person name="Brown T."/>
            <person name="Cohen L."/>
        </authorList>
    </citation>
    <scope>NUCLEOTIDE SEQUENCE</scope>
    <source>
        <strain evidence="1">CCAC1681</strain>
    </source>
</reference>